<gene>
    <name evidence="9" type="ORF">B1B_08574</name>
</gene>
<evidence type="ECO:0000256" key="6">
    <source>
        <dbReference type="ARBA" id="ARBA00023136"/>
    </source>
</evidence>
<accession>T1AB41</accession>
<name>T1AB41_9ZZZZ</name>
<keyword evidence="6 7" id="KW-0472">Membrane</keyword>
<dbReference type="InterPro" id="IPR036259">
    <property type="entry name" value="MFS_trans_sf"/>
</dbReference>
<reference evidence="9" key="2">
    <citation type="journal article" date="2014" name="ISME J.">
        <title>Microbial stratification in low pH oxic and suboxic macroscopic growths along an acid mine drainage.</title>
        <authorList>
            <person name="Mendez-Garcia C."/>
            <person name="Mesa V."/>
            <person name="Sprenger R.R."/>
            <person name="Richter M."/>
            <person name="Diez M.S."/>
            <person name="Solano J."/>
            <person name="Bargiela R."/>
            <person name="Golyshina O.V."/>
            <person name="Manteca A."/>
            <person name="Ramos J.L."/>
            <person name="Gallego J.R."/>
            <person name="Llorente I."/>
            <person name="Martins Dos Santos V.A."/>
            <person name="Jensen O.N."/>
            <person name="Pelaez A.I."/>
            <person name="Sanchez J."/>
            <person name="Ferrer M."/>
        </authorList>
    </citation>
    <scope>NUCLEOTIDE SEQUENCE</scope>
</reference>
<feature type="transmembrane region" description="Helical" evidence="7">
    <location>
        <begin position="20"/>
        <end position="38"/>
    </location>
</feature>
<evidence type="ECO:0000256" key="4">
    <source>
        <dbReference type="ARBA" id="ARBA00022692"/>
    </source>
</evidence>
<keyword evidence="4 7" id="KW-0812">Transmembrane</keyword>
<feature type="domain" description="Major facilitator superfamily (MFS) profile" evidence="8">
    <location>
        <begin position="45"/>
        <end position="281"/>
    </location>
</feature>
<evidence type="ECO:0000256" key="5">
    <source>
        <dbReference type="ARBA" id="ARBA00022989"/>
    </source>
</evidence>
<dbReference type="AlphaFoldDB" id="T1AB41"/>
<sequence>MIGDITPTHLAVTGFGVQRVFMNLGFAISPAVGGFLATSAGLPALFLFAAITSLIEGVILLVLLRETFRGSRRTGATPTRLSEPFRDRPFVWLLVGLAGLALVMNQFGTPLALFLGSVRSIPLTEFGLIYSLNGVLVVLLQLPVSRLIERSPRYLSWLSGGTLAYGAGFLLFYAAGTFPLYLLAMGVLTLGEDVVSPTQQALVATFGGRERRGSYFGGYNAVTNATRAIGPVVGTLLLGIGPLGPAFLWGGMAAVSVAVALGFVLLRVRTGRRLGPRDPTA</sequence>
<feature type="non-terminal residue" evidence="9">
    <location>
        <position position="281"/>
    </location>
</feature>
<feature type="transmembrane region" description="Helical" evidence="7">
    <location>
        <begin position="246"/>
        <end position="266"/>
    </location>
</feature>
<dbReference type="InterPro" id="IPR020846">
    <property type="entry name" value="MFS_dom"/>
</dbReference>
<dbReference type="InterPro" id="IPR050171">
    <property type="entry name" value="MFS_Transporters"/>
</dbReference>
<feature type="transmembrane region" description="Helical" evidence="7">
    <location>
        <begin position="90"/>
        <end position="115"/>
    </location>
</feature>
<organism evidence="9">
    <name type="scientific">mine drainage metagenome</name>
    <dbReference type="NCBI Taxonomy" id="410659"/>
    <lineage>
        <taxon>unclassified sequences</taxon>
        <taxon>metagenomes</taxon>
        <taxon>ecological metagenomes</taxon>
    </lineage>
</organism>
<dbReference type="SUPFAM" id="SSF103473">
    <property type="entry name" value="MFS general substrate transporter"/>
    <property type="match status" value="1"/>
</dbReference>
<proteinExistence type="predicted"/>
<reference evidence="9" key="1">
    <citation type="submission" date="2013-08" db="EMBL/GenBank/DDBJ databases">
        <authorList>
            <person name="Mendez C."/>
            <person name="Richter M."/>
            <person name="Ferrer M."/>
            <person name="Sanchez J."/>
        </authorList>
    </citation>
    <scope>NUCLEOTIDE SEQUENCE</scope>
</reference>
<dbReference type="GO" id="GO:0022857">
    <property type="term" value="F:transmembrane transporter activity"/>
    <property type="evidence" value="ECO:0007669"/>
    <property type="project" value="InterPro"/>
</dbReference>
<dbReference type="GO" id="GO:0005886">
    <property type="term" value="C:plasma membrane"/>
    <property type="evidence" value="ECO:0007669"/>
    <property type="project" value="UniProtKB-SubCell"/>
</dbReference>
<keyword evidence="2" id="KW-0813">Transport</keyword>
<evidence type="ECO:0000256" key="2">
    <source>
        <dbReference type="ARBA" id="ARBA00022448"/>
    </source>
</evidence>
<dbReference type="InterPro" id="IPR011701">
    <property type="entry name" value="MFS"/>
</dbReference>
<feature type="transmembrane region" description="Helical" evidence="7">
    <location>
        <begin position="44"/>
        <end position="64"/>
    </location>
</feature>
<comment type="caution">
    <text evidence="9">The sequence shown here is derived from an EMBL/GenBank/DDBJ whole genome shotgun (WGS) entry which is preliminary data.</text>
</comment>
<dbReference type="PANTHER" id="PTHR23517:SF2">
    <property type="entry name" value="MULTIDRUG RESISTANCE PROTEIN MDTH"/>
    <property type="match status" value="1"/>
</dbReference>
<keyword evidence="5 7" id="KW-1133">Transmembrane helix</keyword>
<dbReference type="PANTHER" id="PTHR23517">
    <property type="entry name" value="RESISTANCE PROTEIN MDTM, PUTATIVE-RELATED-RELATED"/>
    <property type="match status" value="1"/>
</dbReference>
<evidence type="ECO:0000313" key="9">
    <source>
        <dbReference type="EMBL" id="EQD57961.1"/>
    </source>
</evidence>
<evidence type="ECO:0000259" key="8">
    <source>
        <dbReference type="PROSITE" id="PS50850"/>
    </source>
</evidence>
<feature type="transmembrane region" description="Helical" evidence="7">
    <location>
        <begin position="121"/>
        <end position="142"/>
    </location>
</feature>
<protein>
    <submittedName>
        <fullName evidence="9">Major facilitator superfamily MFS-1</fullName>
    </submittedName>
</protein>
<dbReference type="Gene3D" id="1.20.1250.20">
    <property type="entry name" value="MFS general substrate transporter like domains"/>
    <property type="match status" value="1"/>
</dbReference>
<evidence type="ECO:0000256" key="1">
    <source>
        <dbReference type="ARBA" id="ARBA00004651"/>
    </source>
</evidence>
<evidence type="ECO:0000256" key="7">
    <source>
        <dbReference type="SAM" id="Phobius"/>
    </source>
</evidence>
<comment type="subcellular location">
    <subcellularLocation>
        <location evidence="1">Cell membrane</location>
        <topology evidence="1">Multi-pass membrane protein</topology>
    </subcellularLocation>
</comment>
<evidence type="ECO:0000256" key="3">
    <source>
        <dbReference type="ARBA" id="ARBA00022475"/>
    </source>
</evidence>
<keyword evidence="3" id="KW-1003">Cell membrane</keyword>
<feature type="transmembrane region" description="Helical" evidence="7">
    <location>
        <begin position="154"/>
        <end position="175"/>
    </location>
</feature>
<dbReference type="EMBL" id="AUZY01005609">
    <property type="protein sequence ID" value="EQD57961.1"/>
    <property type="molecule type" value="Genomic_DNA"/>
</dbReference>
<dbReference type="PROSITE" id="PS50850">
    <property type="entry name" value="MFS"/>
    <property type="match status" value="1"/>
</dbReference>
<dbReference type="Pfam" id="PF07690">
    <property type="entry name" value="MFS_1"/>
    <property type="match status" value="1"/>
</dbReference>